<evidence type="ECO:0008006" key="5">
    <source>
        <dbReference type="Google" id="ProtNLM"/>
    </source>
</evidence>
<keyword evidence="4" id="KW-1185">Reference proteome</keyword>
<sequence>MKLLLFTGWALSSVLGLMAQDTPSAHDEPVPTLHVYADLVQMPTLVLSQNRKTIEPRIDERRFSIRVDSGPWFQVTHVRPEGNDPVSLSILLDPSAMDLMPNLSQEIADLVPNFLAPRDHVSLYGLGCGLTRSLDDKPADNARLLDRVDALVKPWMVPRGKEPHCTQQPVYLWDALGFIATQMKGLPGRRVILVLSDGRDKGSVRKWNEVRAYVQVAGIAVFGITMPLRSSSVIVPISSGNDVYPFLSICELSGGILMPTTPELMEATLLRAMAMLRERYILEFPRPSNSTQGVHGVEVRIAGGDKYYVRPTGVTVPLPDDSVLKDPTTVPSDPSRAPEQGNRRVLTRPE</sequence>
<proteinExistence type="predicted"/>
<evidence type="ECO:0000256" key="1">
    <source>
        <dbReference type="SAM" id="MobiDB-lite"/>
    </source>
</evidence>
<accession>A0A4Q7YXK4</accession>
<dbReference type="RefSeq" id="WP_130420333.1">
    <property type="nucleotide sequence ID" value="NZ_SHKW01000001.1"/>
</dbReference>
<gene>
    <name evidence="3" type="ORF">BDD14_4080</name>
</gene>
<name>A0A4Q7YXK4_9BACT</name>
<feature type="signal peptide" evidence="2">
    <location>
        <begin position="1"/>
        <end position="19"/>
    </location>
</feature>
<dbReference type="InterPro" id="IPR036465">
    <property type="entry name" value="vWFA_dom_sf"/>
</dbReference>
<dbReference type="AlphaFoldDB" id="A0A4Q7YXK4"/>
<evidence type="ECO:0000313" key="3">
    <source>
        <dbReference type="EMBL" id="RZU42490.1"/>
    </source>
</evidence>
<reference evidence="3 4" key="1">
    <citation type="submission" date="2019-02" db="EMBL/GenBank/DDBJ databases">
        <title>Genomic Encyclopedia of Archaeal and Bacterial Type Strains, Phase II (KMG-II): from individual species to whole genera.</title>
        <authorList>
            <person name="Goeker M."/>
        </authorList>
    </citation>
    <scope>NUCLEOTIDE SEQUENCE [LARGE SCALE GENOMIC DNA]</scope>
    <source>
        <strain evidence="3 4">DSM 18101</strain>
    </source>
</reference>
<feature type="region of interest" description="Disordered" evidence="1">
    <location>
        <begin position="318"/>
        <end position="350"/>
    </location>
</feature>
<dbReference type="OrthoDB" id="113925at2"/>
<evidence type="ECO:0000256" key="2">
    <source>
        <dbReference type="SAM" id="SignalP"/>
    </source>
</evidence>
<comment type="caution">
    <text evidence="3">The sequence shown here is derived from an EMBL/GenBank/DDBJ whole genome shotgun (WGS) entry which is preliminary data.</text>
</comment>
<organism evidence="3 4">
    <name type="scientific">Edaphobacter modestus</name>
    <dbReference type="NCBI Taxonomy" id="388466"/>
    <lineage>
        <taxon>Bacteria</taxon>
        <taxon>Pseudomonadati</taxon>
        <taxon>Acidobacteriota</taxon>
        <taxon>Terriglobia</taxon>
        <taxon>Terriglobales</taxon>
        <taxon>Acidobacteriaceae</taxon>
        <taxon>Edaphobacter</taxon>
    </lineage>
</organism>
<keyword evidence="2" id="KW-0732">Signal</keyword>
<dbReference type="SUPFAM" id="SSF53300">
    <property type="entry name" value="vWA-like"/>
    <property type="match status" value="1"/>
</dbReference>
<dbReference type="EMBL" id="SHKW01000001">
    <property type="protein sequence ID" value="RZU42490.1"/>
    <property type="molecule type" value="Genomic_DNA"/>
</dbReference>
<evidence type="ECO:0000313" key="4">
    <source>
        <dbReference type="Proteomes" id="UP000292958"/>
    </source>
</evidence>
<dbReference type="Proteomes" id="UP000292958">
    <property type="component" value="Unassembled WGS sequence"/>
</dbReference>
<feature type="chain" id="PRO_5020404754" description="VWFA-related protein" evidence="2">
    <location>
        <begin position="20"/>
        <end position="350"/>
    </location>
</feature>
<protein>
    <recommendedName>
        <fullName evidence="5">VWFA-related protein</fullName>
    </recommendedName>
</protein>